<evidence type="ECO:0000313" key="1">
    <source>
        <dbReference type="EMBL" id="GLH74870.1"/>
    </source>
</evidence>
<proteinExistence type="predicted"/>
<dbReference type="EMBL" id="BSDE01000009">
    <property type="protein sequence ID" value="GLH74870.1"/>
    <property type="molecule type" value="Genomic_DNA"/>
</dbReference>
<accession>A0ABQ5QLD2</accession>
<dbReference type="RefSeq" id="WP_285577645.1">
    <property type="nucleotide sequence ID" value="NZ_BSDE01000009.1"/>
</dbReference>
<comment type="caution">
    <text evidence="1">The sequence shown here is derived from an EMBL/GenBank/DDBJ whole genome shotgun (WGS) entry which is preliminary data.</text>
</comment>
<evidence type="ECO:0000313" key="2">
    <source>
        <dbReference type="Proteomes" id="UP001165069"/>
    </source>
</evidence>
<gene>
    <name evidence="1" type="ORF">GETHLI_33720</name>
</gene>
<sequence length="246" mass="27306">MNLRWMPCLLVCAVMHADALSDLRGALARLNGQEPVKANLVYQFWSQQGDDKQPVVTEGRANSQVEDGPQGLKICWNRSLIQTAAQEARAKALDPEKKTPTRRAIEGVKAIDVAEYLNGSDELLRTLDQAQLIEEKAETWQGRPARLLSLKVTPRLGQRDKKYVKELEATAKIWIGADGLPLASETQVHMKGRALLVISFEQNQKQEYRYVRAGNRLVVVHHVDESSGSGGGEKGQTKTVVDLSLI</sequence>
<protein>
    <submittedName>
        <fullName evidence="1">Uncharacterized protein</fullName>
    </submittedName>
</protein>
<reference evidence="1 2" key="1">
    <citation type="journal article" date="2023" name="Antonie Van Leeuwenhoek">
        <title>Mesoterricola silvestris gen. nov., sp. nov., Mesoterricola sediminis sp. nov., Geothrix oryzae sp. nov., Geothrix edaphica sp. nov., Geothrix rubra sp. nov., and Geothrix limicola sp. nov., six novel members of Acidobacteriota isolated from soils.</title>
        <authorList>
            <person name="Itoh H."/>
            <person name="Sugisawa Y."/>
            <person name="Mise K."/>
            <person name="Xu Z."/>
            <person name="Kuniyasu M."/>
            <person name="Ushijima N."/>
            <person name="Kawano K."/>
            <person name="Kobayashi E."/>
            <person name="Shiratori Y."/>
            <person name="Masuda Y."/>
            <person name="Senoo K."/>
        </authorList>
    </citation>
    <scope>NUCLEOTIDE SEQUENCE [LARGE SCALE GENOMIC DNA]</scope>
    <source>
        <strain evidence="1 2">Red804</strain>
    </source>
</reference>
<name>A0ABQ5QLD2_9BACT</name>
<dbReference type="Proteomes" id="UP001165069">
    <property type="component" value="Unassembled WGS sequence"/>
</dbReference>
<organism evidence="1 2">
    <name type="scientific">Geothrix limicola</name>
    <dbReference type="NCBI Taxonomy" id="2927978"/>
    <lineage>
        <taxon>Bacteria</taxon>
        <taxon>Pseudomonadati</taxon>
        <taxon>Acidobacteriota</taxon>
        <taxon>Holophagae</taxon>
        <taxon>Holophagales</taxon>
        <taxon>Holophagaceae</taxon>
        <taxon>Geothrix</taxon>
    </lineage>
</organism>
<keyword evidence="2" id="KW-1185">Reference proteome</keyword>